<protein>
    <recommendedName>
        <fullName evidence="4">DUF927 domain-containing protein</fullName>
    </recommendedName>
</protein>
<organism evidence="2 3">
    <name type="scientific">Candidatus Methylumidiphilus alinenensis</name>
    <dbReference type="NCBI Taxonomy" id="2202197"/>
    <lineage>
        <taxon>Bacteria</taxon>
        <taxon>Pseudomonadati</taxon>
        <taxon>Pseudomonadota</taxon>
        <taxon>Gammaproteobacteria</taxon>
        <taxon>Methylococcales</taxon>
        <taxon>Candidatus Methylumidiphilus</taxon>
    </lineage>
</organism>
<comment type="caution">
    <text evidence="2">The sequence shown here is derived from an EMBL/GenBank/DDBJ whole genome shotgun (WGS) entry which is preliminary data.</text>
</comment>
<gene>
    <name evidence="2" type="ORF">DM484_10830</name>
</gene>
<evidence type="ECO:0000313" key="3">
    <source>
        <dbReference type="Proteomes" id="UP000249396"/>
    </source>
</evidence>
<accession>A0A2W4RAB6</accession>
<name>A0A2W4RAB6_9GAMM</name>
<proteinExistence type="predicted"/>
<dbReference type="EMBL" id="QJPH01000292">
    <property type="protein sequence ID" value="PZN79786.1"/>
    <property type="molecule type" value="Genomic_DNA"/>
</dbReference>
<dbReference type="Proteomes" id="UP000249396">
    <property type="component" value="Unassembled WGS sequence"/>
</dbReference>
<evidence type="ECO:0000256" key="1">
    <source>
        <dbReference type="SAM" id="MobiDB-lite"/>
    </source>
</evidence>
<dbReference type="AlphaFoldDB" id="A0A2W4RAB6"/>
<feature type="compositionally biased region" description="Basic and acidic residues" evidence="1">
    <location>
        <begin position="1"/>
        <end position="16"/>
    </location>
</feature>
<evidence type="ECO:0008006" key="4">
    <source>
        <dbReference type="Google" id="ProtNLM"/>
    </source>
</evidence>
<sequence length="722" mass="79405">MDDKPTDIKTLVDKAGKPKQPGKPTARLETGKPQAQADRANVVNLKEETALRSAFERKIEQTEDNTALMYGVGMDVNKSALRKASKEALLKLIAKKATVSLEILKADLQDAGGEQQGRGRANAGFLPYENKGNQLWVMDDQGPRPLCNFVAWIAEEIIHDDGLNEEVLFCIEGRLHDGTEFPRVEVSSSKFASLSWVTSEWGARPLIHAGTSIKDHLRTAIQGLVPCNKRRKVYGHTGWRKVGDEWLFLHGGGGIGKDGHKAEIEVKAGEGNMRHYRFEDEGGGDLCADVRASLRLLDISASNRAVGVVALANIYRAPLGDAALIDFGVWLSAITGSRKSEVTALMLAHFGRGFSGARSFPANWDDTESDLEAKGHAAKDCVFVVDDFKPKGTPNDVHKLHAKADRFLRAVGNQAGRGRRTSDMKQRAAYFPRCMAVSSGEDIPRGASLRARLVLVELSVTDIDNGILSELQKAARDGALERAMGGFLRWLAPTMDSWKKALPELRRSLRDGANQESFAKAHPRAADIYANLLIGVDLFFMYAELEGAVTAEERVAQFERCQTVLKEMIAAQGDMQADQDEVTQFLGYLKSSFNAGMCHCADRHKQGPPSKPSSFWGWKEIPGIGENAPIIDKPNGELIGWVDELRVYLDGNAAFAAAQEMAKATGENLAITQRSLFVRMDERGMLLDVAKEAGKVRRDPKRTIAGVPRRVFIMSRKTIEDR</sequence>
<evidence type="ECO:0000313" key="2">
    <source>
        <dbReference type="EMBL" id="PZN79786.1"/>
    </source>
</evidence>
<feature type="region of interest" description="Disordered" evidence="1">
    <location>
        <begin position="1"/>
        <end position="36"/>
    </location>
</feature>
<reference evidence="2 3" key="1">
    <citation type="journal article" date="2018" name="Aquat. Microb. Ecol.">
        <title>Gammaproteobacterial methanotrophs dominate.</title>
        <authorList>
            <person name="Rissanen A.J."/>
            <person name="Saarenheimo J."/>
            <person name="Tiirola M."/>
            <person name="Peura S."/>
            <person name="Aalto S.L."/>
            <person name="Karvinen A."/>
            <person name="Nykanen H."/>
        </authorList>
    </citation>
    <scope>NUCLEOTIDE SEQUENCE [LARGE SCALE GENOMIC DNA]</scope>
    <source>
        <strain evidence="2">AMbin10</strain>
    </source>
</reference>